<feature type="coiled-coil region" evidence="1">
    <location>
        <begin position="110"/>
        <end position="158"/>
    </location>
</feature>
<accession>A0A2N1MGE0</accession>
<feature type="region of interest" description="Disordered" evidence="2">
    <location>
        <begin position="272"/>
        <end position="317"/>
    </location>
</feature>
<feature type="compositionally biased region" description="Basic and acidic residues" evidence="2">
    <location>
        <begin position="308"/>
        <end position="317"/>
    </location>
</feature>
<sequence>MEEVLKQLITEFYRGFAGFEVEYTKDFYLALRKIEKLDLAEYEKTHLEEDLGFQIHKAVLSERLAVFTMKLGGDTFKRIVEKMLRENSAVQAEDTIMEKNEIIQENVDRLTECKELKRIAEERIRTLENDLKIERELIKSLENDAIKLNEEMKMFDAKMNTSAIKKRYEWQAFKKLNEEESNKTEYVLLKLFNLKYDVGKGLQMKSQDELIGDEGTYKKRFGINRFKLPQQMAKNKFVDARTDQISTIPRTLEEHEELDALNSSFKGRLEDIASGSSLPSAKGKKKVEDIDENEERINKNKKRIVSKQGERENSNSE</sequence>
<reference evidence="3 4" key="2">
    <citation type="submission" date="2017-10" db="EMBL/GenBank/DDBJ databases">
        <title>Extensive intraspecific genome diversity in a model arbuscular mycorrhizal fungus.</title>
        <authorList>
            <person name="Chen E.C.H."/>
            <person name="Morin E."/>
            <person name="Baudet D."/>
            <person name="Noel J."/>
            <person name="Ndikumana S."/>
            <person name="Charron P."/>
            <person name="St-Onge C."/>
            <person name="Giorgi J."/>
            <person name="Grigoriev I.V."/>
            <person name="Roux C."/>
            <person name="Martin F.M."/>
            <person name="Corradi N."/>
        </authorList>
    </citation>
    <scope>NUCLEOTIDE SEQUENCE [LARGE SCALE GENOMIC DNA]</scope>
    <source>
        <strain evidence="3 4">C2</strain>
    </source>
</reference>
<dbReference type="VEuPathDB" id="FungiDB:RhiirFUN_021917"/>
<dbReference type="Proteomes" id="UP000233469">
    <property type="component" value="Unassembled WGS sequence"/>
</dbReference>
<protein>
    <submittedName>
        <fullName evidence="3">Uncharacterized protein</fullName>
    </submittedName>
</protein>
<reference evidence="3 4" key="1">
    <citation type="submission" date="2016-04" db="EMBL/GenBank/DDBJ databases">
        <title>Genome analyses suggest a sexual origin of heterokaryosis in a supposedly ancient asexual fungus.</title>
        <authorList>
            <person name="Ropars J."/>
            <person name="Sedzielewska K."/>
            <person name="Noel J."/>
            <person name="Charron P."/>
            <person name="Farinelli L."/>
            <person name="Marton T."/>
            <person name="Kruger M."/>
            <person name="Pelin A."/>
            <person name="Brachmann A."/>
            <person name="Corradi N."/>
        </authorList>
    </citation>
    <scope>NUCLEOTIDE SEQUENCE [LARGE SCALE GENOMIC DNA]</scope>
    <source>
        <strain evidence="3 4">C2</strain>
    </source>
</reference>
<keyword evidence="1" id="KW-0175">Coiled coil</keyword>
<evidence type="ECO:0000313" key="4">
    <source>
        <dbReference type="Proteomes" id="UP000233469"/>
    </source>
</evidence>
<evidence type="ECO:0000256" key="2">
    <source>
        <dbReference type="SAM" id="MobiDB-lite"/>
    </source>
</evidence>
<name>A0A2N1MGE0_9GLOM</name>
<evidence type="ECO:0000313" key="3">
    <source>
        <dbReference type="EMBL" id="PKK60629.1"/>
    </source>
</evidence>
<gene>
    <name evidence="3" type="ORF">RhiirC2_793057</name>
</gene>
<organism evidence="3 4">
    <name type="scientific">Rhizophagus irregularis</name>
    <dbReference type="NCBI Taxonomy" id="588596"/>
    <lineage>
        <taxon>Eukaryota</taxon>
        <taxon>Fungi</taxon>
        <taxon>Fungi incertae sedis</taxon>
        <taxon>Mucoromycota</taxon>
        <taxon>Glomeromycotina</taxon>
        <taxon>Glomeromycetes</taxon>
        <taxon>Glomerales</taxon>
        <taxon>Glomeraceae</taxon>
        <taxon>Rhizophagus</taxon>
    </lineage>
</organism>
<proteinExistence type="predicted"/>
<dbReference type="AlphaFoldDB" id="A0A2N1MGE0"/>
<dbReference type="VEuPathDB" id="FungiDB:FUN_015587"/>
<evidence type="ECO:0000256" key="1">
    <source>
        <dbReference type="SAM" id="Coils"/>
    </source>
</evidence>
<comment type="caution">
    <text evidence="3">The sequence shown here is derived from an EMBL/GenBank/DDBJ whole genome shotgun (WGS) entry which is preliminary data.</text>
</comment>
<dbReference type="VEuPathDB" id="FungiDB:RhiirA1_476708"/>
<dbReference type="VEuPathDB" id="FungiDB:RhiirA1_446999"/>
<dbReference type="EMBL" id="LLXL01002522">
    <property type="protein sequence ID" value="PKK60629.1"/>
    <property type="molecule type" value="Genomic_DNA"/>
</dbReference>